<organism evidence="12 13">
    <name type="scientific">Rhinolophus ferrumequinum</name>
    <name type="common">Greater horseshoe bat</name>
    <dbReference type="NCBI Taxonomy" id="59479"/>
    <lineage>
        <taxon>Eukaryota</taxon>
        <taxon>Metazoa</taxon>
        <taxon>Chordata</taxon>
        <taxon>Craniata</taxon>
        <taxon>Vertebrata</taxon>
        <taxon>Euteleostomi</taxon>
        <taxon>Mammalia</taxon>
        <taxon>Eutheria</taxon>
        <taxon>Laurasiatheria</taxon>
        <taxon>Chiroptera</taxon>
        <taxon>Yinpterochiroptera</taxon>
        <taxon>Rhinolophoidea</taxon>
        <taxon>Rhinolophidae</taxon>
        <taxon>Rhinolophinae</taxon>
        <taxon>Rhinolophus</taxon>
    </lineage>
</organism>
<evidence type="ECO:0000256" key="2">
    <source>
        <dbReference type="ARBA" id="ARBA00010663"/>
    </source>
</evidence>
<proteinExistence type="inferred from homology"/>
<feature type="transmembrane region" description="Helical" evidence="11">
    <location>
        <begin position="137"/>
        <end position="156"/>
    </location>
</feature>
<keyword evidence="9 11" id="KW-0675">Receptor</keyword>
<evidence type="ECO:0000256" key="8">
    <source>
        <dbReference type="ARBA" id="ARBA00023136"/>
    </source>
</evidence>
<keyword evidence="13" id="KW-1185">Reference proteome</keyword>
<dbReference type="OMA" id="KTPRICY"/>
<evidence type="ECO:0000256" key="6">
    <source>
        <dbReference type="ARBA" id="ARBA00022989"/>
    </source>
</evidence>
<comment type="similarity">
    <text evidence="2 11">Belongs to the G-protein coupled receptor 1 family.</text>
</comment>
<feature type="transmembrane region" description="Helical" evidence="11">
    <location>
        <begin position="189"/>
        <end position="212"/>
    </location>
</feature>
<evidence type="ECO:0000256" key="7">
    <source>
        <dbReference type="ARBA" id="ARBA00023040"/>
    </source>
</evidence>
<dbReference type="GO" id="GO:0016503">
    <property type="term" value="F:pheromone receptor activity"/>
    <property type="evidence" value="ECO:0007669"/>
    <property type="project" value="InterPro"/>
</dbReference>
<evidence type="ECO:0000256" key="5">
    <source>
        <dbReference type="ARBA" id="ARBA00022692"/>
    </source>
</evidence>
<evidence type="ECO:0000313" key="13">
    <source>
        <dbReference type="Proteomes" id="UP000472240"/>
    </source>
</evidence>
<evidence type="ECO:0000313" key="12">
    <source>
        <dbReference type="Ensembl" id="ENSRFEP00010029706.1"/>
    </source>
</evidence>
<dbReference type="SUPFAM" id="SSF81321">
    <property type="entry name" value="Family A G protein-coupled receptor-like"/>
    <property type="match status" value="1"/>
</dbReference>
<keyword evidence="6 11" id="KW-1133">Transmembrane helix</keyword>
<dbReference type="Proteomes" id="UP000472240">
    <property type="component" value="Chromosome 15"/>
</dbReference>
<dbReference type="FunFam" id="1.20.1070.10:FF:000120">
    <property type="entry name" value="Vomeronasal type-1 receptor"/>
    <property type="match status" value="1"/>
</dbReference>
<feature type="transmembrane region" description="Helical" evidence="11">
    <location>
        <begin position="93"/>
        <end position="117"/>
    </location>
</feature>
<keyword evidence="8 11" id="KW-0472">Membrane</keyword>
<dbReference type="GO" id="GO:0005886">
    <property type="term" value="C:plasma membrane"/>
    <property type="evidence" value="ECO:0007669"/>
    <property type="project" value="UniProtKB-SubCell"/>
</dbReference>
<accession>A0A671FVB3</accession>
<evidence type="ECO:0000256" key="11">
    <source>
        <dbReference type="RuleBase" id="RU364061"/>
    </source>
</evidence>
<name>A0A671FVB3_RHIFE</name>
<keyword evidence="10 11" id="KW-0807">Transducer</keyword>
<dbReference type="InParanoid" id="A0A671FVB3"/>
<protein>
    <recommendedName>
        <fullName evidence="11">Vomeronasal type-1 receptor</fullName>
    </recommendedName>
</protein>
<reference evidence="12 13" key="2">
    <citation type="journal article" date="2018" name="Annu Rev Anim Biosci">
        <title>Bat Biology, Genomes, and the Bat1K Project: To Generate Chromosome-Level Genomes for All Living Bat Species.</title>
        <authorList>
            <person name="Teeling E.C."/>
            <person name="Vernes S.C."/>
            <person name="Davalos L.M."/>
            <person name="Ray D.A."/>
            <person name="Gilbert M.T.P."/>
            <person name="Myers E."/>
        </authorList>
    </citation>
    <scope>NUCLEOTIDE SEQUENCE</scope>
</reference>
<evidence type="ECO:0000256" key="10">
    <source>
        <dbReference type="ARBA" id="ARBA00023224"/>
    </source>
</evidence>
<evidence type="ECO:0000256" key="1">
    <source>
        <dbReference type="ARBA" id="ARBA00004651"/>
    </source>
</evidence>
<dbReference type="GeneTree" id="ENSGT00960000186612"/>
<keyword evidence="5 11" id="KW-0812">Transmembrane</keyword>
<feature type="transmembrane region" description="Helical" evidence="11">
    <location>
        <begin position="57"/>
        <end position="81"/>
    </location>
</feature>
<comment type="subcellular location">
    <subcellularLocation>
        <location evidence="1 11">Cell membrane</location>
        <topology evidence="1 11">Multi-pass membrane protein</topology>
    </subcellularLocation>
</comment>
<evidence type="ECO:0000256" key="9">
    <source>
        <dbReference type="ARBA" id="ARBA00023170"/>
    </source>
</evidence>
<sequence length="300" mass="33685">LNTHCGATILLAKTRGVSENHLLFADGVGALANHILLIHNTSLLFLGHKLRPKHMTLIHMVVANSLAFLFTGIPHMMGAFVLRKPLSSFGCKFVYYVHRVACSTTLCSTCVLSTYQFFTLIPRRMEWTMFRGGAPKVIGPSCCICWMFSFFMHIYIPTKITGPQDTGNDTDTQGRWFCSASSPNASIVILWSILDARFIGLMVWSSGSMVLLLHRHRQRLQHIHPPNATHTILMLVVPFVTFYMLNSIFALHITAFLDSHLWLMQTTHVLASCFPTISPLLLTFRDPRTPGFCSSCCNHS</sequence>
<reference evidence="12" key="4">
    <citation type="submission" date="2025-08" db="UniProtKB">
        <authorList>
            <consortium name="Ensembl"/>
        </authorList>
    </citation>
    <scope>IDENTIFICATION</scope>
</reference>
<dbReference type="AlphaFoldDB" id="A0A671FVB3"/>
<dbReference type="GO" id="GO:0019236">
    <property type="term" value="P:response to pheromone"/>
    <property type="evidence" value="ECO:0007669"/>
    <property type="project" value="UniProtKB-KW"/>
</dbReference>
<dbReference type="InterPro" id="IPR004072">
    <property type="entry name" value="Vmron_rcpt_1"/>
</dbReference>
<reference evidence="12 13" key="1">
    <citation type="journal article" date="2015" name="Annu Rev Anim Biosci">
        <title>The Genome 10K Project: a way forward.</title>
        <authorList>
            <person name="Koepfli K.P."/>
            <person name="Paten B."/>
            <person name="O'Brien S.J."/>
            <person name="Koepfli K.P."/>
            <person name="Paten B."/>
            <person name="Antunes A."/>
            <person name="Belov K."/>
            <person name="Bustamante C."/>
            <person name="Castoe T.A."/>
            <person name="Clawson H."/>
            <person name="Crawford A.J."/>
            <person name="Diekhans M."/>
            <person name="Distel D."/>
            <person name="Durbin R."/>
            <person name="Earl D."/>
            <person name="Fujita M.K."/>
            <person name="Gamble T."/>
            <person name="Georges A."/>
            <person name="Gemmell N."/>
            <person name="Gilbert M.T."/>
            <person name="Graves J.M."/>
            <person name="Green R.E."/>
            <person name="Hickey G."/>
            <person name="Jarvis E.D."/>
            <person name="Johnson W."/>
            <person name="Komissarov A."/>
            <person name="Korf I."/>
            <person name="Kuhn R."/>
            <person name="Larkin D.M."/>
            <person name="Lewin H."/>
            <person name="Lopez J.V."/>
            <person name="Ma J."/>
            <person name="Marques-Bonet T."/>
            <person name="Miller W."/>
            <person name="Murphy R."/>
            <person name="Pevzner P."/>
            <person name="Shapiro B."/>
            <person name="Steiner C."/>
            <person name="Tamazian G."/>
            <person name="Venkatesh B."/>
            <person name="Wang J."/>
            <person name="Wayne R."/>
            <person name="Wiley E."/>
            <person name="Yang H."/>
            <person name="Zhang G."/>
            <person name="Haussler D."/>
            <person name="Ryder O."/>
            <person name="O'Brien S.J."/>
        </authorList>
    </citation>
    <scope>NUCLEOTIDE SEQUENCE</scope>
</reference>
<keyword evidence="3 11" id="KW-1003">Cell membrane</keyword>
<dbReference type="PANTHER" id="PTHR24062">
    <property type="entry name" value="VOMERONASAL TYPE-1 RECEPTOR"/>
    <property type="match status" value="1"/>
</dbReference>
<reference evidence="13" key="3">
    <citation type="submission" date="2018-12" db="EMBL/GenBank/DDBJ databases">
        <title>G10K-VGP greater horseshoe bat female genome, primary haplotype.</title>
        <authorList>
            <person name="Teeling E."/>
            <person name="Myers G."/>
            <person name="Vernes S."/>
            <person name="Pippel M."/>
            <person name="Winkler S."/>
            <person name="Fedrigo O."/>
            <person name="Rhie A."/>
            <person name="Koren S."/>
            <person name="Phillippy A."/>
            <person name="Lewin H."/>
            <person name="Damas J."/>
            <person name="Howe K."/>
            <person name="Mountcastle J."/>
            <person name="Jarvis E.D."/>
        </authorList>
    </citation>
    <scope>NUCLEOTIDE SEQUENCE [LARGE SCALE GENOMIC DNA]</scope>
</reference>
<dbReference type="Pfam" id="PF03402">
    <property type="entry name" value="V1R"/>
    <property type="match status" value="1"/>
</dbReference>
<evidence type="ECO:0000256" key="4">
    <source>
        <dbReference type="ARBA" id="ARBA00022507"/>
    </source>
</evidence>
<dbReference type="Ensembl" id="ENSRFET00010032232.1">
    <property type="protein sequence ID" value="ENSRFEP00010029706.1"/>
    <property type="gene ID" value="ENSRFEG00010019686.1"/>
</dbReference>
<reference evidence="12" key="5">
    <citation type="submission" date="2025-09" db="UniProtKB">
        <authorList>
            <consortium name="Ensembl"/>
        </authorList>
    </citation>
    <scope>IDENTIFICATION</scope>
</reference>
<evidence type="ECO:0000256" key="3">
    <source>
        <dbReference type="ARBA" id="ARBA00022475"/>
    </source>
</evidence>
<feature type="transmembrane region" description="Helical" evidence="11">
    <location>
        <begin position="232"/>
        <end position="255"/>
    </location>
</feature>
<keyword evidence="7 11" id="KW-0297">G-protein coupled receptor</keyword>
<keyword evidence="4 11" id="KW-0589">Pheromone response</keyword>
<dbReference type="Gene3D" id="1.20.1070.10">
    <property type="entry name" value="Rhodopsin 7-helix transmembrane proteins"/>
    <property type="match status" value="1"/>
</dbReference>